<evidence type="ECO:0000313" key="12">
    <source>
        <dbReference type="Proteomes" id="UP000252586"/>
    </source>
</evidence>
<dbReference type="OrthoDB" id="4408652at2"/>
<gene>
    <name evidence="10" type="primary">fluC</name>
    <name evidence="10" type="synonym">crcB</name>
    <name evidence="11" type="ORF">DFR74_107296</name>
</gene>
<dbReference type="Pfam" id="PF02537">
    <property type="entry name" value="CRCB"/>
    <property type="match status" value="1"/>
</dbReference>
<comment type="caution">
    <text evidence="11">The sequence shown here is derived from an EMBL/GenBank/DDBJ whole genome shotgun (WGS) entry which is preliminary data.</text>
</comment>
<keyword evidence="10" id="KW-0813">Transport</keyword>
<dbReference type="AlphaFoldDB" id="A0A366DK42"/>
<dbReference type="RefSeq" id="WP_067506508.1">
    <property type="nucleotide sequence ID" value="NZ_CP107943.1"/>
</dbReference>
<feature type="transmembrane region" description="Helical" evidence="10">
    <location>
        <begin position="90"/>
        <end position="108"/>
    </location>
</feature>
<dbReference type="HAMAP" id="MF_00454">
    <property type="entry name" value="FluC"/>
    <property type="match status" value="1"/>
</dbReference>
<dbReference type="InterPro" id="IPR003691">
    <property type="entry name" value="FluC"/>
</dbReference>
<keyword evidence="6 10" id="KW-0407">Ion channel</keyword>
<name>A0A366DK42_9NOCA</name>
<evidence type="ECO:0000256" key="10">
    <source>
        <dbReference type="HAMAP-Rule" id="MF_00454"/>
    </source>
</evidence>
<dbReference type="GO" id="GO:0046872">
    <property type="term" value="F:metal ion binding"/>
    <property type="evidence" value="ECO:0007669"/>
    <property type="project" value="UniProtKB-KW"/>
</dbReference>
<keyword evidence="3 10" id="KW-0812">Transmembrane</keyword>
<keyword evidence="4 10" id="KW-1133">Transmembrane helix</keyword>
<dbReference type="GO" id="GO:0062054">
    <property type="term" value="F:fluoride channel activity"/>
    <property type="evidence" value="ECO:0007669"/>
    <property type="project" value="UniProtKB-UniRule"/>
</dbReference>
<protein>
    <recommendedName>
        <fullName evidence="10">Fluoride-specific ion channel FluC</fullName>
    </recommendedName>
</protein>
<feature type="transmembrane region" description="Helical" evidence="10">
    <location>
        <begin position="26"/>
        <end position="49"/>
    </location>
</feature>
<dbReference type="Proteomes" id="UP000252586">
    <property type="component" value="Unassembled WGS sequence"/>
</dbReference>
<comment type="activity regulation">
    <text evidence="10">Na(+) is not transported, but it plays an essential structural role and its presence is essential for fluoride channel function.</text>
</comment>
<accession>A0A366DK42</accession>
<organism evidence="11 12">
    <name type="scientific">Nocardia puris</name>
    <dbReference type="NCBI Taxonomy" id="208602"/>
    <lineage>
        <taxon>Bacteria</taxon>
        <taxon>Bacillati</taxon>
        <taxon>Actinomycetota</taxon>
        <taxon>Actinomycetes</taxon>
        <taxon>Mycobacteriales</taxon>
        <taxon>Nocardiaceae</taxon>
        <taxon>Nocardia</taxon>
    </lineage>
</organism>
<comment type="similarity">
    <text evidence="7 10">Belongs to the fluoride channel Fluc/FEX (TC 1.A.43) family.</text>
</comment>
<evidence type="ECO:0000256" key="4">
    <source>
        <dbReference type="ARBA" id="ARBA00022989"/>
    </source>
</evidence>
<dbReference type="GO" id="GO:0005886">
    <property type="term" value="C:plasma membrane"/>
    <property type="evidence" value="ECO:0007669"/>
    <property type="project" value="UniProtKB-SubCell"/>
</dbReference>
<dbReference type="STRING" id="1210090.GCA_001613185_01860"/>
<keyword evidence="10" id="KW-0406">Ion transport</keyword>
<comment type="subcellular location">
    <subcellularLocation>
        <location evidence="1 10">Cell membrane</location>
        <topology evidence="1 10">Multi-pass membrane protein</topology>
    </subcellularLocation>
</comment>
<reference evidence="11 12" key="1">
    <citation type="submission" date="2018-06" db="EMBL/GenBank/DDBJ databases">
        <title>Genomic Encyclopedia of Type Strains, Phase IV (KMG-IV): sequencing the most valuable type-strain genomes for metagenomic binning, comparative biology and taxonomic classification.</title>
        <authorList>
            <person name="Goeker M."/>
        </authorList>
    </citation>
    <scope>NUCLEOTIDE SEQUENCE [LARGE SCALE GENOMIC DNA]</scope>
    <source>
        <strain evidence="11 12">DSM 44599</strain>
    </source>
</reference>
<comment type="function">
    <text evidence="9 10">Fluoride-specific ion channel. Important for reducing fluoride concentration in the cell, thus reducing its toxicity.</text>
</comment>
<proteinExistence type="inferred from homology"/>
<feature type="binding site" evidence="10">
    <location>
        <position position="101"/>
    </location>
    <ligand>
        <name>Na(+)</name>
        <dbReference type="ChEBI" id="CHEBI:29101"/>
        <note>structural</note>
    </ligand>
</feature>
<evidence type="ECO:0000256" key="8">
    <source>
        <dbReference type="ARBA" id="ARBA00035585"/>
    </source>
</evidence>
<evidence type="ECO:0000256" key="6">
    <source>
        <dbReference type="ARBA" id="ARBA00023303"/>
    </source>
</evidence>
<feature type="binding site" evidence="10">
    <location>
        <position position="98"/>
    </location>
    <ligand>
        <name>Na(+)</name>
        <dbReference type="ChEBI" id="CHEBI:29101"/>
        <note>structural</note>
    </ligand>
</feature>
<dbReference type="EMBL" id="QNRE01000007">
    <property type="protein sequence ID" value="RBO89618.1"/>
    <property type="molecule type" value="Genomic_DNA"/>
</dbReference>
<dbReference type="PANTHER" id="PTHR28259">
    <property type="entry name" value="FLUORIDE EXPORT PROTEIN 1-RELATED"/>
    <property type="match status" value="1"/>
</dbReference>
<dbReference type="GO" id="GO:0140114">
    <property type="term" value="P:cellular detoxification of fluoride"/>
    <property type="evidence" value="ECO:0007669"/>
    <property type="project" value="UniProtKB-UniRule"/>
</dbReference>
<sequence>MTGPIDPDVDLHEPAQRRELLRTHGAVLAVVAVGAGLGSLARFGLATWWPTGVGGFPWSTFTVNVVGCFLIGVLMIVITEVRMAHPLVRPFLGVGVLGGFTTFSAYAADIRVLIESGHLPLGMLYLAATLLCALPATASAVALTRFAHRRALLRRRVA</sequence>
<feature type="transmembrane region" description="Helical" evidence="10">
    <location>
        <begin position="123"/>
        <end position="146"/>
    </location>
</feature>
<keyword evidence="12" id="KW-1185">Reference proteome</keyword>
<feature type="transmembrane region" description="Helical" evidence="10">
    <location>
        <begin position="55"/>
        <end position="78"/>
    </location>
</feature>
<dbReference type="PANTHER" id="PTHR28259:SF1">
    <property type="entry name" value="FLUORIDE EXPORT PROTEIN 1-RELATED"/>
    <property type="match status" value="1"/>
</dbReference>
<evidence type="ECO:0000256" key="9">
    <source>
        <dbReference type="ARBA" id="ARBA00049940"/>
    </source>
</evidence>
<keyword evidence="10" id="KW-0915">Sodium</keyword>
<evidence type="ECO:0000256" key="5">
    <source>
        <dbReference type="ARBA" id="ARBA00023136"/>
    </source>
</evidence>
<evidence type="ECO:0000256" key="1">
    <source>
        <dbReference type="ARBA" id="ARBA00004651"/>
    </source>
</evidence>
<evidence type="ECO:0000256" key="3">
    <source>
        <dbReference type="ARBA" id="ARBA00022692"/>
    </source>
</evidence>
<keyword evidence="10" id="KW-0479">Metal-binding</keyword>
<evidence type="ECO:0000256" key="7">
    <source>
        <dbReference type="ARBA" id="ARBA00035120"/>
    </source>
</evidence>
<evidence type="ECO:0000313" key="11">
    <source>
        <dbReference type="EMBL" id="RBO89618.1"/>
    </source>
</evidence>
<keyword evidence="5 10" id="KW-0472">Membrane</keyword>
<keyword evidence="2 10" id="KW-1003">Cell membrane</keyword>
<comment type="catalytic activity">
    <reaction evidence="8">
        <text>fluoride(in) = fluoride(out)</text>
        <dbReference type="Rhea" id="RHEA:76159"/>
        <dbReference type="ChEBI" id="CHEBI:17051"/>
    </reaction>
    <physiologicalReaction direction="left-to-right" evidence="8">
        <dbReference type="Rhea" id="RHEA:76160"/>
    </physiologicalReaction>
</comment>
<evidence type="ECO:0000256" key="2">
    <source>
        <dbReference type="ARBA" id="ARBA00022475"/>
    </source>
</evidence>